<feature type="domain" description="DUF5667" evidence="1">
    <location>
        <begin position="95"/>
        <end position="167"/>
    </location>
</feature>
<reference evidence="2 3" key="1">
    <citation type="journal article" date="2016" name="Nat. Commun.">
        <title>Thousands of microbial genomes shed light on interconnected biogeochemical processes in an aquifer system.</title>
        <authorList>
            <person name="Anantharaman K."/>
            <person name="Brown C.T."/>
            <person name="Hug L.A."/>
            <person name="Sharon I."/>
            <person name="Castelle C.J."/>
            <person name="Probst A.J."/>
            <person name="Thomas B.C."/>
            <person name="Singh A."/>
            <person name="Wilkins M.J."/>
            <person name="Karaoz U."/>
            <person name="Brodie E.L."/>
            <person name="Williams K.H."/>
            <person name="Hubbard S.S."/>
            <person name="Banfield J.F."/>
        </authorList>
    </citation>
    <scope>NUCLEOTIDE SEQUENCE [LARGE SCALE GENOMIC DNA]</scope>
</reference>
<dbReference type="InterPro" id="IPR043725">
    <property type="entry name" value="DUF5667"/>
</dbReference>
<dbReference type="EMBL" id="MGFE01000020">
    <property type="protein sequence ID" value="OGL98370.1"/>
    <property type="molecule type" value="Genomic_DNA"/>
</dbReference>
<name>A0A1F7W6H6_9BACT</name>
<evidence type="ECO:0000313" key="3">
    <source>
        <dbReference type="Proteomes" id="UP000176501"/>
    </source>
</evidence>
<dbReference type="AlphaFoldDB" id="A0A1F7W6H6"/>
<dbReference type="Proteomes" id="UP000176501">
    <property type="component" value="Unassembled WGS sequence"/>
</dbReference>
<accession>A0A1F7W6H6</accession>
<sequence>MTNKQIIAMLTKHKDAPEFGGGIGVGHTEAAWRRLSNDLGFEAKLGRATYRLRDYLEYWQWKFSHVWMQPVSVAMTAFALIFGGWIASVNASFDSVPGDVLYPVKIATERMQVTLATSGQQRAKLHAEFAGRRIDELNAITSSDLEGKDVRVRVAMDGFQQEIASVNSELVSFTSSNPNEAAALAIIVDQKTDAYVVAISQTVPTVSEESKSTVAEALTAAEASNVQAINTIVQSHETNQQPKTEESLQKNLQEKLKNLETRTALSLGRLQVIETVLVNRGSLTTAYAGRIKEARDAVAMHDVSIQTAMNTFAAGGYRTAFDLLSEVEAQIAASETIITELEIDITTGL</sequence>
<gene>
    <name evidence="2" type="ORF">A2304_01590</name>
</gene>
<evidence type="ECO:0000313" key="2">
    <source>
        <dbReference type="EMBL" id="OGL98370.1"/>
    </source>
</evidence>
<organism evidence="2 3">
    <name type="scientific">Candidatus Uhrbacteria bacterium RIFOXYB2_FULL_57_15</name>
    <dbReference type="NCBI Taxonomy" id="1802422"/>
    <lineage>
        <taxon>Bacteria</taxon>
        <taxon>Candidatus Uhriibacteriota</taxon>
    </lineage>
</organism>
<dbReference type="Pfam" id="PF18915">
    <property type="entry name" value="DUF5667"/>
    <property type="match status" value="1"/>
</dbReference>
<evidence type="ECO:0000259" key="1">
    <source>
        <dbReference type="Pfam" id="PF18915"/>
    </source>
</evidence>
<protein>
    <recommendedName>
        <fullName evidence="1">DUF5667 domain-containing protein</fullName>
    </recommendedName>
</protein>
<comment type="caution">
    <text evidence="2">The sequence shown here is derived from an EMBL/GenBank/DDBJ whole genome shotgun (WGS) entry which is preliminary data.</text>
</comment>
<proteinExistence type="predicted"/>